<comment type="caution">
    <text evidence="1">The sequence shown here is derived from an EMBL/GenBank/DDBJ whole genome shotgun (WGS) entry which is preliminary data.</text>
</comment>
<protein>
    <recommendedName>
        <fullName evidence="3">Glycosyl transferase</fullName>
    </recommendedName>
</protein>
<reference evidence="1 2" key="1">
    <citation type="submission" date="2019-07" db="EMBL/GenBank/DDBJ databases">
        <title>Whole genome shotgun sequence of Brevifollis gellanilyticus NBRC 108608.</title>
        <authorList>
            <person name="Hosoyama A."/>
            <person name="Uohara A."/>
            <person name="Ohji S."/>
            <person name="Ichikawa N."/>
        </authorList>
    </citation>
    <scope>NUCLEOTIDE SEQUENCE [LARGE SCALE GENOMIC DNA]</scope>
    <source>
        <strain evidence="1 2">NBRC 108608</strain>
    </source>
</reference>
<dbReference type="Gene3D" id="3.90.550.10">
    <property type="entry name" value="Spore Coat Polysaccharide Biosynthesis Protein SpsA, Chain A"/>
    <property type="match status" value="1"/>
</dbReference>
<keyword evidence="2" id="KW-1185">Reference proteome</keyword>
<name>A0A512M9Y4_9BACT</name>
<accession>A0A512M9Y4</accession>
<dbReference type="InterPro" id="IPR029044">
    <property type="entry name" value="Nucleotide-diphossugar_trans"/>
</dbReference>
<organism evidence="1 2">
    <name type="scientific">Brevifollis gellanilyticus</name>
    <dbReference type="NCBI Taxonomy" id="748831"/>
    <lineage>
        <taxon>Bacteria</taxon>
        <taxon>Pseudomonadati</taxon>
        <taxon>Verrucomicrobiota</taxon>
        <taxon>Verrucomicrobiia</taxon>
        <taxon>Verrucomicrobiales</taxon>
        <taxon>Verrucomicrobiaceae</taxon>
    </lineage>
</organism>
<dbReference type="AlphaFoldDB" id="A0A512M9Y4"/>
<dbReference type="OrthoDB" id="9798746at2"/>
<proteinExistence type="predicted"/>
<dbReference type="SUPFAM" id="SSF53448">
    <property type="entry name" value="Nucleotide-diphospho-sugar transferases"/>
    <property type="match status" value="1"/>
</dbReference>
<evidence type="ECO:0000313" key="1">
    <source>
        <dbReference type="EMBL" id="GEP43546.1"/>
    </source>
</evidence>
<evidence type="ECO:0000313" key="2">
    <source>
        <dbReference type="Proteomes" id="UP000321577"/>
    </source>
</evidence>
<dbReference type="EMBL" id="BKAG01000018">
    <property type="protein sequence ID" value="GEP43546.1"/>
    <property type="molecule type" value="Genomic_DNA"/>
</dbReference>
<sequence>MNPDVLQIFIGSGEASVIERKVLEHSIRKLSGANVAVHVYNGTHDTVEWADGRIERLNTPLNIKYANVTEFSNFRWFIPQLCGHQGRAMYIDSDMVCFTDIGIFQSIDMKGAAMMAKPDAYNEGAPGPSWGMSMALFDCAKCRWDVSEWFAGIERGDFTLTDLHRMQGPFIQRYPLGLTELPPGWNVFDDYTPGTTQLIHYTRLDMQPWKFTGHPAGEVWFEHLHAAMRDGFVTQAMIDRQIMRAYVRQDIMQGNYSSRVKRIRVLAKKLAKEILGRR</sequence>
<dbReference type="RefSeq" id="WP_146851120.1">
    <property type="nucleotide sequence ID" value="NZ_BKAG01000018.1"/>
</dbReference>
<dbReference type="Proteomes" id="UP000321577">
    <property type="component" value="Unassembled WGS sequence"/>
</dbReference>
<evidence type="ECO:0008006" key="3">
    <source>
        <dbReference type="Google" id="ProtNLM"/>
    </source>
</evidence>
<gene>
    <name evidence="1" type="ORF">BGE01nite_28370</name>
</gene>